<dbReference type="RefSeq" id="XP_038777333.1">
    <property type="nucleotide sequence ID" value="XM_038921405.1"/>
</dbReference>
<protein>
    <submittedName>
        <fullName evidence="1">Uncharacterized protein</fullName>
    </submittedName>
</protein>
<evidence type="ECO:0000313" key="1">
    <source>
        <dbReference type="EMBL" id="QPG73768.1"/>
    </source>
</evidence>
<dbReference type="AlphaFoldDB" id="A0A875RYI0"/>
<sequence>MIPESSSLFDDKTLLEPEEVFYQQGFREGQSKVTKADHLEGKQLGIQTGFQRLLIVGALKQIVKFLQLQIDQKRDPVSSEIFIHGKQRSYDKISRQLEEIRKMLNVFFDGNERLNVRNTSQEVDQFEKLVKRSRAKVRSLCSMFGYTDLYSQIESNCQIVGGQLPTADVKGADTDTW</sequence>
<dbReference type="GeneID" id="62194483"/>
<dbReference type="Proteomes" id="UP000662931">
    <property type="component" value="Chromosome 1"/>
</dbReference>
<reference evidence="1" key="1">
    <citation type="submission" date="2020-10" db="EMBL/GenBank/DDBJ databases">
        <authorList>
            <person name="Roach M.J.R."/>
        </authorList>
    </citation>
    <scope>NUCLEOTIDE SEQUENCE</scope>
    <source>
        <strain evidence="1">CBS 1945</strain>
    </source>
</reference>
<keyword evidence="2" id="KW-1185">Reference proteome</keyword>
<evidence type="ECO:0000313" key="2">
    <source>
        <dbReference type="Proteomes" id="UP000662931"/>
    </source>
</evidence>
<accession>A0A875RYI0</accession>
<dbReference type="EMBL" id="CP064812">
    <property type="protein sequence ID" value="QPG73768.1"/>
    <property type="molecule type" value="Genomic_DNA"/>
</dbReference>
<dbReference type="PANTHER" id="PTHR28532:SF1">
    <property type="entry name" value="ORAL CANCER OVEREXPRESSED 1"/>
    <property type="match status" value="1"/>
</dbReference>
<name>A0A875RYI0_EENNA</name>
<gene>
    <name evidence="1" type="ORF">FOA43_001082</name>
</gene>
<dbReference type="PANTHER" id="PTHR28532">
    <property type="entry name" value="GEO13458P1"/>
    <property type="match status" value="1"/>
</dbReference>
<dbReference type="OrthoDB" id="48036at2759"/>
<dbReference type="InterPro" id="IPR052436">
    <property type="entry name" value="LTO1_adapter"/>
</dbReference>
<organism evidence="1 2">
    <name type="scientific">Eeniella nana</name>
    <name type="common">Yeast</name>
    <name type="synonym">Brettanomyces nanus</name>
    <dbReference type="NCBI Taxonomy" id="13502"/>
    <lineage>
        <taxon>Eukaryota</taxon>
        <taxon>Fungi</taxon>
        <taxon>Dikarya</taxon>
        <taxon>Ascomycota</taxon>
        <taxon>Saccharomycotina</taxon>
        <taxon>Pichiomycetes</taxon>
        <taxon>Pichiales</taxon>
        <taxon>Pichiaceae</taxon>
        <taxon>Brettanomyces</taxon>
    </lineage>
</organism>
<proteinExistence type="predicted"/>
<dbReference type="KEGG" id="bnn:FOA43_001082"/>